<dbReference type="Gene3D" id="2.170.120.40">
    <property type="entry name" value="YbbR-like domain"/>
    <property type="match status" value="1"/>
</dbReference>
<keyword evidence="1" id="KW-0472">Membrane</keyword>
<evidence type="ECO:0000256" key="1">
    <source>
        <dbReference type="SAM" id="Phobius"/>
    </source>
</evidence>
<gene>
    <name evidence="2" type="ORF">T190423A01A_10399</name>
</gene>
<dbReference type="Gene3D" id="2.170.120.30">
    <property type="match status" value="1"/>
</dbReference>
<proteinExistence type="predicted"/>
<evidence type="ECO:0000313" key="3">
    <source>
        <dbReference type="Proteomes" id="UP001497527"/>
    </source>
</evidence>
<dbReference type="RefSeq" id="WP_348714993.1">
    <property type="nucleotide sequence ID" value="NZ_CAXJIO010000010.1"/>
</dbReference>
<organism evidence="2 3">
    <name type="scientific">Tenacibaculum polynesiense</name>
    <dbReference type="NCBI Taxonomy" id="3137857"/>
    <lineage>
        <taxon>Bacteria</taxon>
        <taxon>Pseudomonadati</taxon>
        <taxon>Bacteroidota</taxon>
        <taxon>Flavobacteriia</taxon>
        <taxon>Flavobacteriales</taxon>
        <taxon>Flavobacteriaceae</taxon>
        <taxon>Tenacibaculum</taxon>
    </lineage>
</organism>
<dbReference type="Proteomes" id="UP001497527">
    <property type="component" value="Unassembled WGS sequence"/>
</dbReference>
<evidence type="ECO:0000313" key="2">
    <source>
        <dbReference type="EMBL" id="CAL2101836.1"/>
    </source>
</evidence>
<feature type="transmembrane region" description="Helical" evidence="1">
    <location>
        <begin position="7"/>
        <end position="25"/>
    </location>
</feature>
<comment type="caution">
    <text evidence="2">The sequence shown here is derived from an EMBL/GenBank/DDBJ whole genome shotgun (WGS) entry which is preliminary data.</text>
</comment>
<keyword evidence="1" id="KW-0812">Transmembrane</keyword>
<protein>
    <recommendedName>
        <fullName evidence="4">YbbR-like protein</fullName>
    </recommendedName>
</protein>
<evidence type="ECO:0008006" key="4">
    <source>
        <dbReference type="Google" id="ProtNLM"/>
    </source>
</evidence>
<name>A0ABP1EW52_9FLAO</name>
<sequence length="310" mass="35182">MKIFNNIPKVFFGFLFASALMWLLINLSKEYSSEITYQIRYENLPLDKVYKKKPISEIPMTVEATGFKLFAESLSTPEISLDLKGLQKKGANYFFLTQNLNTIIQKQLRNGIKLKQIEKDSIIVQLDKLASKNVSLVSNIKMNFQLGYDLAKPVEIIPPTILISGTEDQLKEINELELEEIVLDNVSGSISKTAKIVTPKNSSIKFNQTEATLNLEVDKFTEDEISVPITLKNVPPNVQLNIFPKKVTVTYKVGLSNFNKITNTSFEIVCDYRKALNDNVDFLIPQLKEKPQLISSVRISPNKIDFLINK</sequence>
<keyword evidence="3" id="KW-1185">Reference proteome</keyword>
<dbReference type="EMBL" id="CAXJIO010000010">
    <property type="protein sequence ID" value="CAL2101836.1"/>
    <property type="molecule type" value="Genomic_DNA"/>
</dbReference>
<accession>A0ABP1EW52</accession>
<keyword evidence="1" id="KW-1133">Transmembrane helix</keyword>
<reference evidence="2 3" key="1">
    <citation type="submission" date="2024-05" db="EMBL/GenBank/DDBJ databases">
        <authorList>
            <person name="Duchaud E."/>
        </authorList>
    </citation>
    <scope>NUCLEOTIDE SEQUENCE [LARGE SCALE GENOMIC DNA]</scope>
    <source>
        <strain evidence="2">Ena-SAMPLE-TAB-13-05-2024-13:56:06:370-140308</strain>
    </source>
</reference>